<feature type="compositionally biased region" description="Polar residues" evidence="1">
    <location>
        <begin position="519"/>
        <end position="530"/>
    </location>
</feature>
<dbReference type="OrthoDB" id="2803783at2759"/>
<feature type="compositionally biased region" description="Basic residues" evidence="1">
    <location>
        <begin position="472"/>
        <end position="491"/>
    </location>
</feature>
<evidence type="ECO:0000313" key="2">
    <source>
        <dbReference type="EMBL" id="KZP34010.1"/>
    </source>
</evidence>
<reference evidence="2 3" key="1">
    <citation type="journal article" date="2016" name="Mol. Biol. Evol.">
        <title>Comparative Genomics of Early-Diverging Mushroom-Forming Fungi Provides Insights into the Origins of Lignocellulose Decay Capabilities.</title>
        <authorList>
            <person name="Nagy L.G."/>
            <person name="Riley R."/>
            <person name="Tritt A."/>
            <person name="Adam C."/>
            <person name="Daum C."/>
            <person name="Floudas D."/>
            <person name="Sun H."/>
            <person name="Yadav J.S."/>
            <person name="Pangilinan J."/>
            <person name="Larsson K.H."/>
            <person name="Matsuura K."/>
            <person name="Barry K."/>
            <person name="Labutti K."/>
            <person name="Kuo R."/>
            <person name="Ohm R.A."/>
            <person name="Bhattacharya S.S."/>
            <person name="Shirouzu T."/>
            <person name="Yoshinaga Y."/>
            <person name="Martin F.M."/>
            <person name="Grigoriev I.V."/>
            <person name="Hibbett D.S."/>
        </authorList>
    </citation>
    <scope>NUCLEOTIDE SEQUENCE [LARGE SCALE GENOMIC DNA]</scope>
    <source>
        <strain evidence="2 3">CBS 109695</strain>
    </source>
</reference>
<name>A0A166WQY9_9AGAM</name>
<organism evidence="2 3">
    <name type="scientific">Athelia psychrophila</name>
    <dbReference type="NCBI Taxonomy" id="1759441"/>
    <lineage>
        <taxon>Eukaryota</taxon>
        <taxon>Fungi</taxon>
        <taxon>Dikarya</taxon>
        <taxon>Basidiomycota</taxon>
        <taxon>Agaricomycotina</taxon>
        <taxon>Agaricomycetes</taxon>
        <taxon>Agaricomycetidae</taxon>
        <taxon>Atheliales</taxon>
        <taxon>Atheliaceae</taxon>
        <taxon>Athelia</taxon>
    </lineage>
</organism>
<evidence type="ECO:0000313" key="3">
    <source>
        <dbReference type="Proteomes" id="UP000076532"/>
    </source>
</evidence>
<feature type="region of interest" description="Disordered" evidence="1">
    <location>
        <begin position="466"/>
        <end position="591"/>
    </location>
</feature>
<proteinExistence type="predicted"/>
<feature type="compositionally biased region" description="Acidic residues" evidence="1">
    <location>
        <begin position="385"/>
        <end position="400"/>
    </location>
</feature>
<protein>
    <submittedName>
        <fullName evidence="2">Uncharacterized protein</fullName>
    </submittedName>
</protein>
<feature type="compositionally biased region" description="Acidic residues" evidence="1">
    <location>
        <begin position="69"/>
        <end position="78"/>
    </location>
</feature>
<feature type="region of interest" description="Disordered" evidence="1">
    <location>
        <begin position="345"/>
        <end position="431"/>
    </location>
</feature>
<accession>A0A166WQY9</accession>
<dbReference type="STRING" id="436010.A0A166WQY9"/>
<feature type="region of interest" description="Disordered" evidence="1">
    <location>
        <begin position="67"/>
        <end position="97"/>
    </location>
</feature>
<keyword evidence="3" id="KW-1185">Reference proteome</keyword>
<feature type="compositionally biased region" description="Polar residues" evidence="1">
    <location>
        <begin position="350"/>
        <end position="369"/>
    </location>
</feature>
<dbReference type="EMBL" id="KV417481">
    <property type="protein sequence ID" value="KZP34010.1"/>
    <property type="molecule type" value="Genomic_DNA"/>
</dbReference>
<feature type="compositionally biased region" description="Basic and acidic residues" evidence="1">
    <location>
        <begin position="842"/>
        <end position="869"/>
    </location>
</feature>
<gene>
    <name evidence="2" type="ORF">FIBSPDRAFT_881470</name>
</gene>
<feature type="region of interest" description="Disordered" evidence="1">
    <location>
        <begin position="824"/>
        <end position="924"/>
    </location>
</feature>
<feature type="compositionally biased region" description="Basic and acidic residues" evidence="1">
    <location>
        <begin position="885"/>
        <end position="908"/>
    </location>
</feature>
<feature type="compositionally biased region" description="Acidic residues" evidence="1">
    <location>
        <begin position="531"/>
        <end position="542"/>
    </location>
</feature>
<feature type="compositionally biased region" description="Polar residues" evidence="1">
    <location>
        <begin position="550"/>
        <end position="591"/>
    </location>
</feature>
<sequence length="966" mass="108361">MGRPYWATDPQWTWLVAKAIVYMSIKTATYATKQERSKAFKVFWANYFEEWTRQWPNPGLTAVVKEEPLSDDELSDNDTPEKEGEDRPPQKHGCKKKEPLTVRVRLRQWINNHTRPAKGEGKPVKLDLSGKTKPKWQAYQAYSYLYYDTRLRAVIVPEYTTYLAGLAEETKPESLFMFRNRRLRELLELEPDDVKSAVEEFRQKSPTLKDQETLERMMGEGLSEAAAKEAVRTARIHALPDAIANTMDQILEQTDMMGFVMLMGRNLNAPNEVMTMLYQSGRTANGLSFKETYREFDTAIRGPLDAFARKCIFVDRTVGETPSSYTSPDPPDLTLGEDASTARTADVANAPSNTNIPATSSTINSSTDVARTEEPVWVQDGANGDIDEPSVAAEDDDSDSNADTSSVAAEDGTSASKKIRGARQQPQTKQYRISEYELEREENIERNKKLFESMGLDVFTKELEMGLTNPGKKGKNKSVKKGKSKSAKKPSKPTDRVAAMAKARAVKASKAKKTHTKRSANQTKAAPSQNEDTDMVGVEVEDALPPVPTEPNSQTEPNPQTDLNASANLHSSSPASESAVNAQSTPATSTGDWMMECREALDKVFMSSVGKEMLEDWIRFEVIMGPQDPKKTKLTKRSRPQPLEDWLSRPRRHNINPPIGTPLEYGTAWCAWWRSMQPRWRREGAMAGDMALIRRQVDDENWLNVAKAGANGIVLALVSLSWWSLGAKGDSDRQWCSDAVDDVAWVLKQLVRRFTKPEEEVDDIDEEGAHRGRKRKLWVKSRILNEFGARTMTVVGGGSKFEGMRRPWAWFPVNDRAKGRQWWRARSSKKERAEWTQLQVNKGDDEQRAKGGDEQRAEGGGQRGKDGIENRMVPKPQWRGVKGHLPIEKGGDEQREEGGGQRGKDGTENRMVPKPQWRGVKGHLPIEPRRPRRAAASAGERVLMSVVELKCVVICSGKSGTGYVAI</sequence>
<evidence type="ECO:0000256" key="1">
    <source>
        <dbReference type="SAM" id="MobiDB-lite"/>
    </source>
</evidence>
<dbReference type="Proteomes" id="UP000076532">
    <property type="component" value="Unassembled WGS sequence"/>
</dbReference>
<feature type="compositionally biased region" description="Basic residues" evidence="1">
    <location>
        <begin position="504"/>
        <end position="518"/>
    </location>
</feature>
<dbReference type="AlphaFoldDB" id="A0A166WQY9"/>
<feature type="compositionally biased region" description="Basic and acidic residues" evidence="1">
    <location>
        <begin position="79"/>
        <end position="89"/>
    </location>
</feature>